<name>A0AAD6S8D5_9AGAR</name>
<sequence>MARRTRSGTEFSPYGLLDAPKMTRPLEVIRLEFSIADHLRASVEDADRRADRMDEADGWEADNDDVECAPPSPLSSLPPSPMHSCTPSLPSSQSSSPSPLPPPRIPPPPAPAGAVERRRQNAQASTRRAARRKKAHADRTPYDRIPDARYSQAHREQAAHTVDFDFGDGFVPSGVWVGPRSKGQPQRPTTLAEIHERGDDVLEWNGRDPKLIVDSEGRIITILLGTPEDPDWQDIVRNTVKAMARARRIARRQGAFRAGSIHRRSRYLPLTSGASFGGGQKRPGNLRNSRLFRLLQVLLQNRSIRRIAGFQSCGFAFYAPKLYRYYCKILRALFDHHPELSHNFNNSVFPAATFNCGSAVTFQHCDMLNLVHGMCPVTSGGHFDHKIGGHIYLKELKLAVEFPSGSTVLITSGLIHHGNTPIQENETRYSMTQFAATGLFRWATYGFQSAKSLLAQPGGKVIRDGYDGVPGSRWAWALDLFSKVDDLVKDRAAVFESSV</sequence>
<evidence type="ECO:0000313" key="3">
    <source>
        <dbReference type="Proteomes" id="UP001218188"/>
    </source>
</evidence>
<evidence type="ECO:0000313" key="2">
    <source>
        <dbReference type="EMBL" id="KAJ7022487.1"/>
    </source>
</evidence>
<reference evidence="2" key="1">
    <citation type="submission" date="2023-03" db="EMBL/GenBank/DDBJ databases">
        <title>Massive genome expansion in bonnet fungi (Mycena s.s.) driven by repeated elements and novel gene families across ecological guilds.</title>
        <authorList>
            <consortium name="Lawrence Berkeley National Laboratory"/>
            <person name="Harder C.B."/>
            <person name="Miyauchi S."/>
            <person name="Viragh M."/>
            <person name="Kuo A."/>
            <person name="Thoen E."/>
            <person name="Andreopoulos B."/>
            <person name="Lu D."/>
            <person name="Skrede I."/>
            <person name="Drula E."/>
            <person name="Henrissat B."/>
            <person name="Morin E."/>
            <person name="Kohler A."/>
            <person name="Barry K."/>
            <person name="LaButti K."/>
            <person name="Morin E."/>
            <person name="Salamov A."/>
            <person name="Lipzen A."/>
            <person name="Mereny Z."/>
            <person name="Hegedus B."/>
            <person name="Baldrian P."/>
            <person name="Stursova M."/>
            <person name="Weitz H."/>
            <person name="Taylor A."/>
            <person name="Grigoriev I.V."/>
            <person name="Nagy L.G."/>
            <person name="Martin F."/>
            <person name="Kauserud H."/>
        </authorList>
    </citation>
    <scope>NUCLEOTIDE SEQUENCE</scope>
    <source>
        <strain evidence="2">CBHHK200</strain>
    </source>
</reference>
<feature type="compositionally biased region" description="Pro residues" evidence="1">
    <location>
        <begin position="70"/>
        <end position="81"/>
    </location>
</feature>
<feature type="compositionally biased region" description="Pro residues" evidence="1">
    <location>
        <begin position="98"/>
        <end position="111"/>
    </location>
</feature>
<feature type="compositionally biased region" description="Acidic residues" evidence="1">
    <location>
        <begin position="56"/>
        <end position="67"/>
    </location>
</feature>
<keyword evidence="3" id="KW-1185">Reference proteome</keyword>
<protein>
    <submittedName>
        <fullName evidence="2">Uncharacterized protein</fullName>
    </submittedName>
</protein>
<dbReference type="EMBL" id="JARJCM010000209">
    <property type="protein sequence ID" value="KAJ7022487.1"/>
    <property type="molecule type" value="Genomic_DNA"/>
</dbReference>
<feature type="region of interest" description="Disordered" evidence="1">
    <location>
        <begin position="37"/>
        <end position="152"/>
    </location>
</feature>
<comment type="caution">
    <text evidence="2">The sequence shown here is derived from an EMBL/GenBank/DDBJ whole genome shotgun (WGS) entry which is preliminary data.</text>
</comment>
<dbReference type="AlphaFoldDB" id="A0AAD6S8D5"/>
<feature type="compositionally biased region" description="Basic and acidic residues" evidence="1">
    <location>
        <begin position="137"/>
        <end position="152"/>
    </location>
</feature>
<gene>
    <name evidence="2" type="ORF">C8F04DRAFT_1272599</name>
</gene>
<dbReference type="Gene3D" id="3.60.130.30">
    <property type="match status" value="1"/>
</dbReference>
<evidence type="ECO:0000256" key="1">
    <source>
        <dbReference type="SAM" id="MobiDB-lite"/>
    </source>
</evidence>
<feature type="compositionally biased region" description="Basic and acidic residues" evidence="1">
    <location>
        <begin position="37"/>
        <end position="55"/>
    </location>
</feature>
<dbReference type="Proteomes" id="UP001218188">
    <property type="component" value="Unassembled WGS sequence"/>
</dbReference>
<proteinExistence type="predicted"/>
<accession>A0AAD6S8D5</accession>
<feature type="compositionally biased region" description="Low complexity" evidence="1">
    <location>
        <begin position="87"/>
        <end position="97"/>
    </location>
</feature>
<organism evidence="2 3">
    <name type="scientific">Mycena alexandri</name>
    <dbReference type="NCBI Taxonomy" id="1745969"/>
    <lineage>
        <taxon>Eukaryota</taxon>
        <taxon>Fungi</taxon>
        <taxon>Dikarya</taxon>
        <taxon>Basidiomycota</taxon>
        <taxon>Agaricomycotina</taxon>
        <taxon>Agaricomycetes</taxon>
        <taxon>Agaricomycetidae</taxon>
        <taxon>Agaricales</taxon>
        <taxon>Marasmiineae</taxon>
        <taxon>Mycenaceae</taxon>
        <taxon>Mycena</taxon>
    </lineage>
</organism>